<evidence type="ECO:0000313" key="1">
    <source>
        <dbReference type="EMBL" id="JAH15202.1"/>
    </source>
</evidence>
<proteinExistence type="predicted"/>
<dbReference type="EMBL" id="GBXM01093375">
    <property type="protein sequence ID" value="JAH15202.1"/>
    <property type="molecule type" value="Transcribed_RNA"/>
</dbReference>
<sequence>MSVPVFYKTSPSSECGLACQWQAPYIQCCRAHPQDN</sequence>
<reference evidence="1" key="1">
    <citation type="submission" date="2014-11" db="EMBL/GenBank/DDBJ databases">
        <authorList>
            <person name="Amaro Gonzalez C."/>
        </authorList>
    </citation>
    <scope>NUCLEOTIDE SEQUENCE</scope>
</reference>
<name>A0A0E9QFA6_ANGAN</name>
<reference evidence="1" key="2">
    <citation type="journal article" date="2015" name="Fish Shellfish Immunol.">
        <title>Early steps in the European eel (Anguilla anguilla)-Vibrio vulnificus interaction in the gills: Role of the RtxA13 toxin.</title>
        <authorList>
            <person name="Callol A."/>
            <person name="Pajuelo D."/>
            <person name="Ebbesson L."/>
            <person name="Teles M."/>
            <person name="MacKenzie S."/>
            <person name="Amaro C."/>
        </authorList>
    </citation>
    <scope>NUCLEOTIDE SEQUENCE</scope>
</reference>
<dbReference type="AlphaFoldDB" id="A0A0E9QFA6"/>
<organism evidence="1">
    <name type="scientific">Anguilla anguilla</name>
    <name type="common">European freshwater eel</name>
    <name type="synonym">Muraena anguilla</name>
    <dbReference type="NCBI Taxonomy" id="7936"/>
    <lineage>
        <taxon>Eukaryota</taxon>
        <taxon>Metazoa</taxon>
        <taxon>Chordata</taxon>
        <taxon>Craniata</taxon>
        <taxon>Vertebrata</taxon>
        <taxon>Euteleostomi</taxon>
        <taxon>Actinopterygii</taxon>
        <taxon>Neopterygii</taxon>
        <taxon>Teleostei</taxon>
        <taxon>Anguilliformes</taxon>
        <taxon>Anguillidae</taxon>
        <taxon>Anguilla</taxon>
    </lineage>
</organism>
<protein>
    <submittedName>
        <fullName evidence="1">Uncharacterized protein</fullName>
    </submittedName>
</protein>
<accession>A0A0E9QFA6</accession>